<gene>
    <name evidence="3" type="ORF">PM001_LOCUS24848</name>
</gene>
<evidence type="ECO:0000313" key="4">
    <source>
        <dbReference type="Proteomes" id="UP001162060"/>
    </source>
</evidence>
<evidence type="ECO:0008006" key="5">
    <source>
        <dbReference type="Google" id="ProtNLM"/>
    </source>
</evidence>
<dbReference type="AlphaFoldDB" id="A0AAV1V1Q3"/>
<protein>
    <recommendedName>
        <fullName evidence="5">RxLR effector candidate protein</fullName>
    </recommendedName>
</protein>
<keyword evidence="2" id="KW-0732">Signal</keyword>
<reference evidence="3" key="1">
    <citation type="submission" date="2024-01" db="EMBL/GenBank/DDBJ databases">
        <authorList>
            <person name="Webb A."/>
        </authorList>
    </citation>
    <scope>NUCLEOTIDE SEQUENCE</scope>
    <source>
        <strain evidence="3">Pm1</strain>
    </source>
</reference>
<proteinExistence type="predicted"/>
<organism evidence="3 4">
    <name type="scientific">Peronospora matthiolae</name>
    <dbReference type="NCBI Taxonomy" id="2874970"/>
    <lineage>
        <taxon>Eukaryota</taxon>
        <taxon>Sar</taxon>
        <taxon>Stramenopiles</taxon>
        <taxon>Oomycota</taxon>
        <taxon>Peronosporomycetes</taxon>
        <taxon>Peronosporales</taxon>
        <taxon>Peronosporaceae</taxon>
        <taxon>Peronospora</taxon>
    </lineage>
</organism>
<feature type="signal peptide" evidence="2">
    <location>
        <begin position="1"/>
        <end position="20"/>
    </location>
</feature>
<sequence>MHFHCALVQFVTIILATVHAVLQHGQLGSPHPNSGNGPVKTQAPEVDNDDGERGGANLLLHIVKESASNSMPRVLSRIWTGKREPLEDVSASFRLEELRAFESLKHRPWENDMEFDNKRKKRVAIMKTLTKRYGDEAMASRIIELKGVKHKSIRRLALQAQSTQVYIWKEDRRLSKDVFRFLELNKAHESKTEQPTIQEDVVRLFSNAEFETWTNYVHGYYGDDDLKAEITMVMILTSSYGNDRLSKILSTAARTEETETEAVRLQEALFNFWLNVRVDPVQVRTWMNVEGQEMTKREMALLHRYNQDYRNAYSLSLVKCGQAHVPAHPRKTKVRNKSSSLSKL</sequence>
<dbReference type="Proteomes" id="UP001162060">
    <property type="component" value="Unassembled WGS sequence"/>
</dbReference>
<evidence type="ECO:0000256" key="2">
    <source>
        <dbReference type="SAM" id="SignalP"/>
    </source>
</evidence>
<feature type="chain" id="PRO_5043337365" description="RxLR effector candidate protein" evidence="2">
    <location>
        <begin position="21"/>
        <end position="344"/>
    </location>
</feature>
<name>A0AAV1V1Q3_9STRA</name>
<evidence type="ECO:0000256" key="1">
    <source>
        <dbReference type="SAM" id="MobiDB-lite"/>
    </source>
</evidence>
<accession>A0AAV1V1Q3</accession>
<comment type="caution">
    <text evidence="3">The sequence shown here is derived from an EMBL/GenBank/DDBJ whole genome shotgun (WGS) entry which is preliminary data.</text>
</comment>
<evidence type="ECO:0000313" key="3">
    <source>
        <dbReference type="EMBL" id="CAK7939698.1"/>
    </source>
</evidence>
<dbReference type="EMBL" id="CAKLBY020000248">
    <property type="protein sequence ID" value="CAK7939698.1"/>
    <property type="molecule type" value="Genomic_DNA"/>
</dbReference>
<feature type="region of interest" description="Disordered" evidence="1">
    <location>
        <begin position="27"/>
        <end position="51"/>
    </location>
</feature>